<evidence type="ECO:0000256" key="4">
    <source>
        <dbReference type="ARBA" id="ARBA00022630"/>
    </source>
</evidence>
<evidence type="ECO:0000313" key="13">
    <source>
        <dbReference type="EMBL" id="KXS13824.1"/>
    </source>
</evidence>
<dbReference type="InterPro" id="IPR002109">
    <property type="entry name" value="Glutaredoxin"/>
</dbReference>
<dbReference type="Pfam" id="PF07992">
    <property type="entry name" value="Pyr_redox_2"/>
    <property type="match status" value="1"/>
</dbReference>
<organism evidence="13 14">
    <name type="scientific">Gonapodya prolifera (strain JEL478)</name>
    <name type="common">Monoblepharis prolifera</name>
    <dbReference type="NCBI Taxonomy" id="1344416"/>
    <lineage>
        <taxon>Eukaryota</taxon>
        <taxon>Fungi</taxon>
        <taxon>Fungi incertae sedis</taxon>
        <taxon>Chytridiomycota</taxon>
        <taxon>Chytridiomycota incertae sedis</taxon>
        <taxon>Monoblepharidomycetes</taxon>
        <taxon>Monoblepharidales</taxon>
        <taxon>Gonapodyaceae</taxon>
        <taxon>Gonapodya</taxon>
    </lineage>
</organism>
<dbReference type="GO" id="GO:0004362">
    <property type="term" value="F:glutathione-disulfide reductase (NADPH) activity"/>
    <property type="evidence" value="ECO:0007669"/>
    <property type="project" value="TreeGrafter"/>
</dbReference>
<name>A0A139AAX9_GONPJ</name>
<feature type="domain" description="Pyridine nucleotide-disulphide oxidoreductase dimerisation" evidence="11">
    <location>
        <begin position="522"/>
        <end position="571"/>
    </location>
</feature>
<dbReference type="PROSITE" id="PS51354">
    <property type="entry name" value="GLUTAREDOXIN_2"/>
    <property type="match status" value="1"/>
</dbReference>
<accession>A0A139AAX9</accession>
<evidence type="ECO:0000256" key="2">
    <source>
        <dbReference type="ARBA" id="ARBA00007532"/>
    </source>
</evidence>
<gene>
    <name evidence="13" type="ORF">M427DRAFT_58072</name>
</gene>
<protein>
    <recommendedName>
        <fullName evidence="3">thioredoxin-disulfide reductase (NADPH)</fullName>
        <ecNumber evidence="3">1.8.1.9</ecNumber>
    </recommendedName>
</protein>
<keyword evidence="6" id="KW-0712">Selenocysteine</keyword>
<evidence type="ECO:0000256" key="3">
    <source>
        <dbReference type="ARBA" id="ARBA00012610"/>
    </source>
</evidence>
<dbReference type="PRINTS" id="PR00368">
    <property type="entry name" value="FADPNR"/>
</dbReference>
<evidence type="ECO:0000259" key="12">
    <source>
        <dbReference type="Pfam" id="PF07992"/>
    </source>
</evidence>
<evidence type="ECO:0000256" key="9">
    <source>
        <dbReference type="ARBA" id="ARBA00023284"/>
    </source>
</evidence>
<dbReference type="SUPFAM" id="SSF52833">
    <property type="entry name" value="Thioredoxin-like"/>
    <property type="match status" value="1"/>
</dbReference>
<sequence length="588" mass="63999">MAATDGTGGDPNSKNADIIGLPIPELVQKHLERNKVALLSMTWCPWCRKAKALFNEIMVEFNAIELDLLSNEQEIHDNTSHIIQDYLKEHHGIRSVPQVYIRGQLVGGFDKTKEAHDNGSLHALLEGDGAAHSFDYDMIVIGGGSGGLACSREAAKLGKKVAVLDYARPSPPGTKWGLGGTCVNLSTTLLGLSDKLLRTRYGWNVEKEKVQHNWEDLKNNVQNHIGSINWGYRVALRDENVEYINGMGEFVDPRTVKVTTFNRKTNAPQSSKQITARHIVIAVGGPPKYLDLPAGVDRELCITSDDLFSISKPPGKTLVVGASYVSLECAGFLTELGYDSTVVARSIFLRGFDQECAENIVDYMSAHGAKFIRPAVPINMEKTEQSQVKVTLSQDKGTAASDVFDTVVLAVGRVPETNWLGLDEAGVVSDGSGKLVVNQAEQTNIPHIIGIGDVLQDKPELTPLAIQTGKLLSRRLYQGSRELTDYDMIPTTVFTPLEYGSIGLSEEAAIAKYGESKHWQSEDERDVGFRYLGPNAGEVTQGYAVAMRLPATKSDFAATIGIHPTTSEEVIKLRISKSSGSDAKTTGC</sequence>
<dbReference type="GO" id="GO:0006749">
    <property type="term" value="P:glutathione metabolic process"/>
    <property type="evidence" value="ECO:0007669"/>
    <property type="project" value="TreeGrafter"/>
</dbReference>
<keyword evidence="14" id="KW-1185">Reference proteome</keyword>
<dbReference type="InterPro" id="IPR023753">
    <property type="entry name" value="FAD/NAD-binding_dom"/>
</dbReference>
<evidence type="ECO:0000256" key="8">
    <source>
        <dbReference type="ARBA" id="ARBA00023157"/>
    </source>
</evidence>
<dbReference type="Proteomes" id="UP000070544">
    <property type="component" value="Unassembled WGS sequence"/>
</dbReference>
<comment type="similarity">
    <text evidence="2">Belongs to the class-I pyridine nucleotide-disulfide oxidoreductase family.</text>
</comment>
<dbReference type="AlphaFoldDB" id="A0A139AAX9"/>
<proteinExistence type="inferred from homology"/>
<dbReference type="GO" id="GO:0005829">
    <property type="term" value="C:cytosol"/>
    <property type="evidence" value="ECO:0007669"/>
    <property type="project" value="TreeGrafter"/>
</dbReference>
<feature type="domain" description="Glutaredoxin" evidence="10">
    <location>
        <begin position="37"/>
        <end position="106"/>
    </location>
</feature>
<dbReference type="InterPro" id="IPR036249">
    <property type="entry name" value="Thioredoxin-like_sf"/>
</dbReference>
<keyword evidence="5" id="KW-0274">FAD</keyword>
<keyword evidence="4" id="KW-0285">Flavoprotein</keyword>
<feature type="domain" description="FAD/NAD(P)-binding" evidence="12">
    <location>
        <begin position="136"/>
        <end position="469"/>
    </location>
</feature>
<keyword evidence="7" id="KW-0560">Oxidoreductase</keyword>
<evidence type="ECO:0000259" key="11">
    <source>
        <dbReference type="Pfam" id="PF02852"/>
    </source>
</evidence>
<dbReference type="Pfam" id="PF00462">
    <property type="entry name" value="Glutaredoxin"/>
    <property type="match status" value="1"/>
</dbReference>
<dbReference type="InterPro" id="IPR046952">
    <property type="entry name" value="GSHR/TRXR-like"/>
</dbReference>
<dbReference type="CDD" id="cd03419">
    <property type="entry name" value="GRX_GRXh_1_2_like"/>
    <property type="match status" value="1"/>
</dbReference>
<evidence type="ECO:0000256" key="5">
    <source>
        <dbReference type="ARBA" id="ARBA00022827"/>
    </source>
</evidence>
<evidence type="ECO:0000259" key="10">
    <source>
        <dbReference type="Pfam" id="PF00462"/>
    </source>
</evidence>
<dbReference type="PANTHER" id="PTHR42737">
    <property type="entry name" value="GLUTATHIONE REDUCTASE"/>
    <property type="match status" value="1"/>
</dbReference>
<dbReference type="PRINTS" id="PR00411">
    <property type="entry name" value="PNDRDTASEI"/>
</dbReference>
<evidence type="ECO:0000256" key="1">
    <source>
        <dbReference type="ARBA" id="ARBA00001974"/>
    </source>
</evidence>
<evidence type="ECO:0000313" key="14">
    <source>
        <dbReference type="Proteomes" id="UP000070544"/>
    </source>
</evidence>
<dbReference type="EMBL" id="KQ965773">
    <property type="protein sequence ID" value="KXS13824.1"/>
    <property type="molecule type" value="Genomic_DNA"/>
</dbReference>
<keyword evidence="9" id="KW-0676">Redox-active center</keyword>
<dbReference type="GO" id="GO:0005739">
    <property type="term" value="C:mitochondrion"/>
    <property type="evidence" value="ECO:0007669"/>
    <property type="project" value="TreeGrafter"/>
</dbReference>
<dbReference type="Pfam" id="PF02852">
    <property type="entry name" value="Pyr_redox_dim"/>
    <property type="match status" value="1"/>
</dbReference>
<dbReference type="SUPFAM" id="SSF51905">
    <property type="entry name" value="FAD/NAD(P)-binding domain"/>
    <property type="match status" value="1"/>
</dbReference>
<dbReference type="Gene3D" id="3.30.390.30">
    <property type="match status" value="2"/>
</dbReference>
<comment type="cofactor">
    <cofactor evidence="1">
        <name>FAD</name>
        <dbReference type="ChEBI" id="CHEBI:57692"/>
    </cofactor>
</comment>
<dbReference type="Gene3D" id="3.40.30.10">
    <property type="entry name" value="Glutaredoxin"/>
    <property type="match status" value="1"/>
</dbReference>
<evidence type="ECO:0000256" key="7">
    <source>
        <dbReference type="ARBA" id="ARBA00023002"/>
    </source>
</evidence>
<evidence type="ECO:0000256" key="6">
    <source>
        <dbReference type="ARBA" id="ARBA00022933"/>
    </source>
</evidence>
<dbReference type="PANTHER" id="PTHR42737:SF8">
    <property type="entry name" value="THIOREDOXIN-DISULFIDE REDUCTASE"/>
    <property type="match status" value="1"/>
</dbReference>
<dbReference type="SUPFAM" id="SSF55424">
    <property type="entry name" value="FAD/NAD-linked reductases, dimerisation (C-terminal) domain"/>
    <property type="match status" value="1"/>
</dbReference>
<dbReference type="OrthoDB" id="5956163at2759"/>
<dbReference type="GO" id="GO:0034599">
    <property type="term" value="P:cellular response to oxidative stress"/>
    <property type="evidence" value="ECO:0007669"/>
    <property type="project" value="TreeGrafter"/>
</dbReference>
<dbReference type="GO" id="GO:0045454">
    <property type="term" value="P:cell redox homeostasis"/>
    <property type="evidence" value="ECO:0007669"/>
    <property type="project" value="InterPro"/>
</dbReference>
<dbReference type="STRING" id="1344416.A0A139AAX9"/>
<reference evidence="13 14" key="1">
    <citation type="journal article" date="2015" name="Genome Biol. Evol.">
        <title>Phylogenomic analyses indicate that early fungi evolved digesting cell walls of algal ancestors of land plants.</title>
        <authorList>
            <person name="Chang Y."/>
            <person name="Wang S."/>
            <person name="Sekimoto S."/>
            <person name="Aerts A.L."/>
            <person name="Choi C."/>
            <person name="Clum A."/>
            <person name="LaButti K.M."/>
            <person name="Lindquist E.A."/>
            <person name="Yee Ngan C."/>
            <person name="Ohm R.A."/>
            <person name="Salamov A.A."/>
            <person name="Grigoriev I.V."/>
            <person name="Spatafora J.W."/>
            <person name="Berbee M.L."/>
        </authorList>
    </citation>
    <scope>NUCLEOTIDE SEQUENCE [LARGE SCALE GENOMIC DNA]</scope>
    <source>
        <strain evidence="13 14">JEL478</strain>
    </source>
</reference>
<dbReference type="Gene3D" id="3.50.50.60">
    <property type="entry name" value="FAD/NAD(P)-binding domain"/>
    <property type="match status" value="2"/>
</dbReference>
<dbReference type="InterPro" id="IPR016156">
    <property type="entry name" value="FAD/NAD-linked_Rdtase_dimer_sf"/>
</dbReference>
<dbReference type="InterPro" id="IPR036188">
    <property type="entry name" value="FAD/NAD-bd_sf"/>
</dbReference>
<dbReference type="InterPro" id="IPR004099">
    <property type="entry name" value="Pyr_nucl-diS_OxRdtase_dimer"/>
</dbReference>
<dbReference type="EC" id="1.8.1.9" evidence="3"/>
<keyword evidence="8" id="KW-1015">Disulfide bond</keyword>
<dbReference type="FunFam" id="3.50.50.60:FF:000012">
    <property type="entry name" value="Thioredoxin reductase 1, cytoplasmic"/>
    <property type="match status" value="1"/>
</dbReference>
<dbReference type="GO" id="GO:0050660">
    <property type="term" value="F:flavin adenine dinucleotide binding"/>
    <property type="evidence" value="ECO:0007669"/>
    <property type="project" value="InterPro"/>
</dbReference>